<comment type="caution">
    <text evidence="1">The sequence shown here is derived from an EMBL/GenBank/DDBJ whole genome shotgun (WGS) entry which is preliminary data.</text>
</comment>
<dbReference type="RefSeq" id="WP_313994908.1">
    <property type="nucleotide sequence ID" value="NZ_JASJOR010000017.1"/>
</dbReference>
<sequence length="210" mass="23908">MKTFQTISPSVVSDSASASSTKGATSLRFYSTFKEYCFICIGLLTLILHPQITQGQDNQLLADNNLQHVSSKPVSMQNPALSDTTSVSDPDKKYMVYVFVNELGKVKVTIDNPNRLRYVIRMVDNQDRVLYQEFTNLSQYRRSLDISGLIDSFCQVIVDIDNQPLTYKIQRKKNKDSYSIQNLPVQEQPIVTDKNKQKLQQDSVIVSKQE</sequence>
<gene>
    <name evidence="1" type="ORF">QNI19_09170</name>
</gene>
<organism evidence="1 2">
    <name type="scientific">Xanthocytophaga flava</name>
    <dbReference type="NCBI Taxonomy" id="3048013"/>
    <lineage>
        <taxon>Bacteria</taxon>
        <taxon>Pseudomonadati</taxon>
        <taxon>Bacteroidota</taxon>
        <taxon>Cytophagia</taxon>
        <taxon>Cytophagales</taxon>
        <taxon>Rhodocytophagaceae</taxon>
        <taxon>Xanthocytophaga</taxon>
    </lineage>
</organism>
<protein>
    <submittedName>
        <fullName evidence="1">Uncharacterized protein</fullName>
    </submittedName>
</protein>
<accession>A0ABT7CJ73</accession>
<proteinExistence type="predicted"/>
<evidence type="ECO:0000313" key="1">
    <source>
        <dbReference type="EMBL" id="MDJ1493102.1"/>
    </source>
</evidence>
<reference evidence="1 2" key="1">
    <citation type="submission" date="2023-05" db="EMBL/GenBank/DDBJ databases">
        <authorList>
            <person name="Zhang X."/>
        </authorList>
    </citation>
    <scope>NUCLEOTIDE SEQUENCE [LARGE SCALE GENOMIC DNA]</scope>
    <source>
        <strain evidence="1 2">DM2B3-1</strain>
    </source>
</reference>
<keyword evidence="2" id="KW-1185">Reference proteome</keyword>
<name>A0ABT7CJ73_9BACT</name>
<dbReference type="EMBL" id="JASJOT010000004">
    <property type="protein sequence ID" value="MDJ1493102.1"/>
    <property type="molecule type" value="Genomic_DNA"/>
</dbReference>
<evidence type="ECO:0000313" key="2">
    <source>
        <dbReference type="Proteomes" id="UP001228581"/>
    </source>
</evidence>
<dbReference type="Proteomes" id="UP001228581">
    <property type="component" value="Unassembled WGS sequence"/>
</dbReference>